<dbReference type="SMART" id="SM00220">
    <property type="entry name" value="S_TKc"/>
    <property type="match status" value="1"/>
</dbReference>
<sequence>MEGIHKTALPAPSAAAAATASNGQQQQQILQKMSQADKEMELRANRAKALLAERHVSLRTHQAARHQRKLQLEQQMTEAGLTNEEKKARRKELEREETRVQKESRRNVTTADFESMTVIGRGAFGEVRLVRRKPGNARNETGVYALKSMKKEMMVIKNQVGHVRAERDALAAADDENRWLTLLYYSFHDEDNLYMVMEFLPGGDLMSLLMKEDTFSEEVTKFFMAEAAHAISCVHALGYIHRDIKPDNMLLDARGHLRLTDLGLCKKVGDVSPSDHPEVVLEMLLLKKKQTAEQAGTGHAIAEGADMNHAHSHLRDMSIDEEGRTPTAAITVAEQLIASGNSSINNKDIRTGKARRENAYSTVGTPDYIAPEVLAAQNGASGYSYTCAVDWWSLGVIMYECLVGYTPFYADDPVTTCRKILKWRQTLEIPSEVRAKLSNECIDFLSCLLAGPESRIGSRADGGPEFENGFAQVVRHPWFDNFDWENLANIEGPLLPSGAKDFPRVIEYLKTCPKTDPNFKQLVAFATQNFDTFEDQGTALDSGGRRRVDRNNLDQFYDYHYRRTRKPNVSLPENFGK</sequence>
<evidence type="ECO:0000256" key="7">
    <source>
        <dbReference type="ARBA" id="ARBA00022840"/>
    </source>
</evidence>
<evidence type="ECO:0000256" key="11">
    <source>
        <dbReference type="SAM" id="MobiDB-lite"/>
    </source>
</evidence>
<dbReference type="PANTHER" id="PTHR22988:SF76">
    <property type="entry name" value="CHROMOSOME UNDETERMINED SCAFFOLD_135, WHOLE GENOME SHOTGUN SEQUENCE"/>
    <property type="match status" value="1"/>
</dbReference>
<keyword evidence="4" id="KW-0808">Transferase</keyword>
<evidence type="ECO:0000256" key="4">
    <source>
        <dbReference type="ARBA" id="ARBA00022679"/>
    </source>
</evidence>
<dbReference type="GO" id="GO:0005524">
    <property type="term" value="F:ATP binding"/>
    <property type="evidence" value="ECO:0007669"/>
    <property type="project" value="UniProtKB-UniRule"/>
</dbReference>
<dbReference type="InterPro" id="IPR059233">
    <property type="entry name" value="MobB_NdrA/B/Cbk1"/>
</dbReference>
<keyword evidence="7 10" id="KW-0067">ATP-binding</keyword>
<dbReference type="AlphaFoldDB" id="A0ABD3PT72"/>
<dbReference type="InterPro" id="IPR011009">
    <property type="entry name" value="Kinase-like_dom_sf"/>
</dbReference>
<evidence type="ECO:0000256" key="8">
    <source>
        <dbReference type="ARBA" id="ARBA00047899"/>
    </source>
</evidence>
<dbReference type="PANTHER" id="PTHR22988">
    <property type="entry name" value="MYOTONIC DYSTROPHY S/T KINASE-RELATED"/>
    <property type="match status" value="1"/>
</dbReference>
<evidence type="ECO:0000313" key="13">
    <source>
        <dbReference type="EMBL" id="KAL3789405.1"/>
    </source>
</evidence>
<dbReference type="InterPro" id="IPR050839">
    <property type="entry name" value="Rho-assoc_Ser/Thr_Kinase"/>
</dbReference>
<keyword evidence="5 10" id="KW-0547">Nucleotide-binding</keyword>
<dbReference type="SUPFAM" id="SSF56112">
    <property type="entry name" value="Protein kinase-like (PK-like)"/>
    <property type="match status" value="1"/>
</dbReference>
<keyword evidence="2" id="KW-0723">Serine/threonine-protein kinase</keyword>
<dbReference type="Proteomes" id="UP001516023">
    <property type="component" value="Unassembled WGS sequence"/>
</dbReference>
<dbReference type="PROSITE" id="PS00108">
    <property type="entry name" value="PROTEIN_KINASE_ST"/>
    <property type="match status" value="1"/>
</dbReference>
<keyword evidence="14" id="KW-1185">Reference proteome</keyword>
<evidence type="ECO:0000256" key="5">
    <source>
        <dbReference type="ARBA" id="ARBA00022741"/>
    </source>
</evidence>
<dbReference type="InterPro" id="IPR008271">
    <property type="entry name" value="Ser/Thr_kinase_AS"/>
</dbReference>
<dbReference type="InterPro" id="IPR017441">
    <property type="entry name" value="Protein_kinase_ATP_BS"/>
</dbReference>
<evidence type="ECO:0000313" key="14">
    <source>
        <dbReference type="Proteomes" id="UP001516023"/>
    </source>
</evidence>
<evidence type="ECO:0000256" key="1">
    <source>
        <dbReference type="ARBA" id="ARBA00012513"/>
    </source>
</evidence>
<evidence type="ECO:0000256" key="2">
    <source>
        <dbReference type="ARBA" id="ARBA00022527"/>
    </source>
</evidence>
<dbReference type="EMBL" id="JABMIG020000141">
    <property type="protein sequence ID" value="KAL3789405.1"/>
    <property type="molecule type" value="Genomic_DNA"/>
</dbReference>
<dbReference type="PROSITE" id="PS00107">
    <property type="entry name" value="PROTEIN_KINASE_ATP"/>
    <property type="match status" value="1"/>
</dbReference>
<dbReference type="InterPro" id="IPR000719">
    <property type="entry name" value="Prot_kinase_dom"/>
</dbReference>
<gene>
    <name evidence="13" type="ORF">HJC23_001953</name>
</gene>
<dbReference type="GO" id="GO:0004674">
    <property type="term" value="F:protein serine/threonine kinase activity"/>
    <property type="evidence" value="ECO:0007669"/>
    <property type="project" value="UniProtKB-KW"/>
</dbReference>
<dbReference type="Gene3D" id="1.10.510.10">
    <property type="entry name" value="Transferase(Phosphotransferase) domain 1"/>
    <property type="match status" value="2"/>
</dbReference>
<feature type="region of interest" description="Disordered" evidence="11">
    <location>
        <begin position="75"/>
        <end position="106"/>
    </location>
</feature>
<comment type="catalytic activity">
    <reaction evidence="9">
        <text>L-seryl-[protein] + ATP = O-phospho-L-seryl-[protein] + ADP + H(+)</text>
        <dbReference type="Rhea" id="RHEA:17989"/>
        <dbReference type="Rhea" id="RHEA-COMP:9863"/>
        <dbReference type="Rhea" id="RHEA-COMP:11604"/>
        <dbReference type="ChEBI" id="CHEBI:15378"/>
        <dbReference type="ChEBI" id="CHEBI:29999"/>
        <dbReference type="ChEBI" id="CHEBI:30616"/>
        <dbReference type="ChEBI" id="CHEBI:83421"/>
        <dbReference type="ChEBI" id="CHEBI:456216"/>
        <dbReference type="EC" id="2.7.11.1"/>
    </reaction>
</comment>
<keyword evidence="6" id="KW-0418">Kinase</keyword>
<feature type="binding site" evidence="10">
    <location>
        <position position="147"/>
    </location>
    <ligand>
        <name>ATP</name>
        <dbReference type="ChEBI" id="CHEBI:30616"/>
    </ligand>
</feature>
<proteinExistence type="predicted"/>
<feature type="domain" description="Protein kinase" evidence="12">
    <location>
        <begin position="113"/>
        <end position="479"/>
    </location>
</feature>
<evidence type="ECO:0000256" key="10">
    <source>
        <dbReference type="PROSITE-ProRule" id="PRU10141"/>
    </source>
</evidence>
<dbReference type="GO" id="GO:0071944">
    <property type="term" value="C:cell periphery"/>
    <property type="evidence" value="ECO:0007669"/>
    <property type="project" value="UniProtKB-ARBA"/>
</dbReference>
<accession>A0ABD3PT72</accession>
<dbReference type="FunFam" id="1.10.510.10:FF:000086">
    <property type="entry name" value="Non-specific serine/threonine protein kinase"/>
    <property type="match status" value="1"/>
</dbReference>
<comment type="caution">
    <text evidence="13">The sequence shown here is derived from an EMBL/GenBank/DDBJ whole genome shotgun (WGS) entry which is preliminary data.</text>
</comment>
<comment type="catalytic activity">
    <reaction evidence="8">
        <text>L-threonyl-[protein] + ATP = O-phospho-L-threonyl-[protein] + ADP + H(+)</text>
        <dbReference type="Rhea" id="RHEA:46608"/>
        <dbReference type="Rhea" id="RHEA-COMP:11060"/>
        <dbReference type="Rhea" id="RHEA-COMP:11605"/>
        <dbReference type="ChEBI" id="CHEBI:15378"/>
        <dbReference type="ChEBI" id="CHEBI:30013"/>
        <dbReference type="ChEBI" id="CHEBI:30616"/>
        <dbReference type="ChEBI" id="CHEBI:61977"/>
        <dbReference type="ChEBI" id="CHEBI:456216"/>
        <dbReference type="EC" id="2.7.11.1"/>
    </reaction>
</comment>
<feature type="compositionally biased region" description="Basic and acidic residues" evidence="11">
    <location>
        <begin position="83"/>
        <end position="106"/>
    </location>
</feature>
<dbReference type="Gene3D" id="3.30.200.20">
    <property type="entry name" value="Phosphorylase Kinase, domain 1"/>
    <property type="match status" value="1"/>
</dbReference>
<organism evidence="13 14">
    <name type="scientific">Cyclotella cryptica</name>
    <dbReference type="NCBI Taxonomy" id="29204"/>
    <lineage>
        <taxon>Eukaryota</taxon>
        <taxon>Sar</taxon>
        <taxon>Stramenopiles</taxon>
        <taxon>Ochrophyta</taxon>
        <taxon>Bacillariophyta</taxon>
        <taxon>Coscinodiscophyceae</taxon>
        <taxon>Thalassiosirophycidae</taxon>
        <taxon>Stephanodiscales</taxon>
        <taxon>Stephanodiscaceae</taxon>
        <taxon>Cyclotella</taxon>
    </lineage>
</organism>
<evidence type="ECO:0000256" key="6">
    <source>
        <dbReference type="ARBA" id="ARBA00022777"/>
    </source>
</evidence>
<protein>
    <recommendedName>
        <fullName evidence="1">non-specific serine/threonine protein kinase</fullName>
        <ecNumber evidence="1">2.7.11.1</ecNumber>
    </recommendedName>
</protein>
<evidence type="ECO:0000259" key="12">
    <source>
        <dbReference type="PROSITE" id="PS50011"/>
    </source>
</evidence>
<dbReference type="PROSITE" id="PS50011">
    <property type="entry name" value="PROTEIN_KINASE_DOM"/>
    <property type="match status" value="1"/>
</dbReference>
<evidence type="ECO:0000256" key="3">
    <source>
        <dbReference type="ARBA" id="ARBA00022553"/>
    </source>
</evidence>
<dbReference type="CDD" id="cd21742">
    <property type="entry name" value="MobB_NDR_LATS-like"/>
    <property type="match status" value="1"/>
</dbReference>
<dbReference type="EC" id="2.7.11.1" evidence="1"/>
<dbReference type="FunFam" id="3.30.200.20:FF:000192">
    <property type="entry name" value="Serine/threonine-protein kinase cot-1"/>
    <property type="match status" value="1"/>
</dbReference>
<keyword evidence="3" id="KW-0597">Phosphoprotein</keyword>
<dbReference type="Pfam" id="PF00069">
    <property type="entry name" value="Pkinase"/>
    <property type="match status" value="2"/>
</dbReference>
<name>A0ABD3PT72_9STRA</name>
<evidence type="ECO:0000256" key="9">
    <source>
        <dbReference type="ARBA" id="ARBA00048679"/>
    </source>
</evidence>
<reference evidence="13 14" key="1">
    <citation type="journal article" date="2020" name="G3 (Bethesda)">
        <title>Improved Reference Genome for Cyclotella cryptica CCMP332, a Model for Cell Wall Morphogenesis, Salinity Adaptation, and Lipid Production in Diatoms (Bacillariophyta).</title>
        <authorList>
            <person name="Roberts W.R."/>
            <person name="Downey K.M."/>
            <person name="Ruck E.C."/>
            <person name="Traller J.C."/>
            <person name="Alverson A.J."/>
        </authorList>
    </citation>
    <scope>NUCLEOTIDE SEQUENCE [LARGE SCALE GENOMIC DNA]</scope>
    <source>
        <strain evidence="13 14">CCMP332</strain>
    </source>
</reference>